<evidence type="ECO:0000259" key="5">
    <source>
        <dbReference type="PROSITE" id="PS50893"/>
    </source>
</evidence>
<evidence type="ECO:0000313" key="6">
    <source>
        <dbReference type="EMBL" id="RJG20376.1"/>
    </source>
</evidence>
<dbReference type="EMBL" id="QYZD01000037">
    <property type="protein sequence ID" value="RJG20376.1"/>
    <property type="molecule type" value="Genomic_DNA"/>
</dbReference>
<dbReference type="AlphaFoldDB" id="A0A3A3GSW2"/>
<feature type="domain" description="ABC transporter" evidence="5">
    <location>
        <begin position="10"/>
        <end position="259"/>
    </location>
</feature>
<keyword evidence="4 6" id="KW-0067">ATP-binding</keyword>
<keyword evidence="2" id="KW-0813">Transport</keyword>
<dbReference type="SUPFAM" id="SSF52540">
    <property type="entry name" value="P-loop containing nucleoside triphosphate hydrolases"/>
    <property type="match status" value="1"/>
</dbReference>
<dbReference type="OrthoDB" id="9802264at2"/>
<dbReference type="InterPro" id="IPR017871">
    <property type="entry name" value="ABC_transporter-like_CS"/>
</dbReference>
<name>A0A3A3GSW2_PANTH</name>
<dbReference type="GO" id="GO:0005524">
    <property type="term" value="F:ATP binding"/>
    <property type="evidence" value="ECO:0007669"/>
    <property type="project" value="UniProtKB-KW"/>
</dbReference>
<dbReference type="InterPro" id="IPR027417">
    <property type="entry name" value="P-loop_NTPase"/>
</dbReference>
<sequence length="317" mass="35785">MTNSTVQPVLEVKNLKQYFTSGFGRRKTVLKAVDDVSFTINKGETFGLVGESGCGKTTTGRTIIRLYQPTGGEIYFNGKLISGRLSKEARQEVTRGMQMIFQDPIASLNPRMTVKEIIGEGLKINKLCKNEKEMLAMVYDILETVGLTKEHASRYPHEFSGGQRQRIGIARALITNPDLIIADEPISALDVSIQAQVLNLLNRLRKKLGLTVLFIAHDLSVVKYFSDRIGVMYNGKLVELANADELYTRPLHPYTQSLLSAIPLPDPHHERNRKRIYYNPDIHNYKSEHPELIEIRPGHFVYASPSEAEAYRKKLSL</sequence>
<accession>A0A3A3GSW2</accession>
<dbReference type="FunFam" id="3.40.50.300:FF:000016">
    <property type="entry name" value="Oligopeptide ABC transporter ATP-binding component"/>
    <property type="match status" value="1"/>
</dbReference>
<protein>
    <submittedName>
        <fullName evidence="6">ABC transporter ATP-binding protein</fullName>
    </submittedName>
</protein>
<comment type="caution">
    <text evidence="6">The sequence shown here is derived from an EMBL/GenBank/DDBJ whole genome shotgun (WGS) entry which is preliminary data.</text>
</comment>
<dbReference type="InterPro" id="IPR050319">
    <property type="entry name" value="ABC_transp_ATP-bind"/>
</dbReference>
<dbReference type="Pfam" id="PF08352">
    <property type="entry name" value="oligo_HPY"/>
    <property type="match status" value="1"/>
</dbReference>
<evidence type="ECO:0000256" key="2">
    <source>
        <dbReference type="ARBA" id="ARBA00022448"/>
    </source>
</evidence>
<dbReference type="PROSITE" id="PS00211">
    <property type="entry name" value="ABC_TRANSPORTER_1"/>
    <property type="match status" value="1"/>
</dbReference>
<dbReference type="SMART" id="SM00382">
    <property type="entry name" value="AAA"/>
    <property type="match status" value="1"/>
</dbReference>
<dbReference type="InterPro" id="IPR013563">
    <property type="entry name" value="Oligopep_ABC_C"/>
</dbReference>
<dbReference type="PANTHER" id="PTHR43776">
    <property type="entry name" value="TRANSPORT ATP-BINDING PROTEIN"/>
    <property type="match status" value="1"/>
</dbReference>
<reference evidence="6 7" key="1">
    <citation type="submission" date="2018-09" db="EMBL/GenBank/DDBJ databases">
        <title>Paenibacillus SK2017-BO5.</title>
        <authorList>
            <person name="Piskunova J.V."/>
            <person name="Dubiley S.A."/>
            <person name="Severinov K.V."/>
        </authorList>
    </citation>
    <scope>NUCLEOTIDE SEQUENCE [LARGE SCALE GENOMIC DNA]</scope>
    <source>
        <strain evidence="6 7">BO5</strain>
    </source>
</reference>
<dbReference type="GO" id="GO:0016887">
    <property type="term" value="F:ATP hydrolysis activity"/>
    <property type="evidence" value="ECO:0007669"/>
    <property type="project" value="InterPro"/>
</dbReference>
<dbReference type="InterPro" id="IPR003439">
    <property type="entry name" value="ABC_transporter-like_ATP-bd"/>
</dbReference>
<evidence type="ECO:0000256" key="4">
    <source>
        <dbReference type="ARBA" id="ARBA00022840"/>
    </source>
</evidence>
<dbReference type="Proteomes" id="UP000266177">
    <property type="component" value="Unassembled WGS sequence"/>
</dbReference>
<evidence type="ECO:0000256" key="3">
    <source>
        <dbReference type="ARBA" id="ARBA00022741"/>
    </source>
</evidence>
<dbReference type="GO" id="GO:0055085">
    <property type="term" value="P:transmembrane transport"/>
    <property type="evidence" value="ECO:0007669"/>
    <property type="project" value="UniProtKB-ARBA"/>
</dbReference>
<dbReference type="PANTHER" id="PTHR43776:SF7">
    <property type="entry name" value="D,D-DIPEPTIDE TRANSPORT ATP-BINDING PROTEIN DDPF-RELATED"/>
    <property type="match status" value="1"/>
</dbReference>
<dbReference type="Gene3D" id="3.40.50.300">
    <property type="entry name" value="P-loop containing nucleotide triphosphate hydrolases"/>
    <property type="match status" value="1"/>
</dbReference>
<keyword evidence="3" id="KW-0547">Nucleotide-binding</keyword>
<evidence type="ECO:0000313" key="7">
    <source>
        <dbReference type="Proteomes" id="UP000266177"/>
    </source>
</evidence>
<dbReference type="InterPro" id="IPR003593">
    <property type="entry name" value="AAA+_ATPase"/>
</dbReference>
<organism evidence="6 7">
    <name type="scientific">Paenibacillus thiaminolyticus</name>
    <name type="common">Bacillus thiaminolyticus</name>
    <dbReference type="NCBI Taxonomy" id="49283"/>
    <lineage>
        <taxon>Bacteria</taxon>
        <taxon>Bacillati</taxon>
        <taxon>Bacillota</taxon>
        <taxon>Bacilli</taxon>
        <taxon>Bacillales</taxon>
        <taxon>Paenibacillaceae</taxon>
        <taxon>Paenibacillus</taxon>
    </lineage>
</organism>
<gene>
    <name evidence="6" type="ORF">DQX05_25520</name>
</gene>
<evidence type="ECO:0000256" key="1">
    <source>
        <dbReference type="ARBA" id="ARBA00005417"/>
    </source>
</evidence>
<dbReference type="RefSeq" id="WP_119796155.1">
    <property type="nucleotide sequence ID" value="NZ_QYZD01000037.1"/>
</dbReference>
<dbReference type="GO" id="GO:0015833">
    <property type="term" value="P:peptide transport"/>
    <property type="evidence" value="ECO:0007669"/>
    <property type="project" value="InterPro"/>
</dbReference>
<dbReference type="Pfam" id="PF00005">
    <property type="entry name" value="ABC_tran"/>
    <property type="match status" value="1"/>
</dbReference>
<comment type="similarity">
    <text evidence="1">Belongs to the ABC transporter superfamily.</text>
</comment>
<dbReference type="CDD" id="cd03257">
    <property type="entry name" value="ABC_NikE_OppD_transporters"/>
    <property type="match status" value="1"/>
</dbReference>
<proteinExistence type="inferred from homology"/>
<dbReference type="PROSITE" id="PS50893">
    <property type="entry name" value="ABC_TRANSPORTER_2"/>
    <property type="match status" value="1"/>
</dbReference>